<protein>
    <submittedName>
        <fullName evidence="2">Uncharacterized protein</fullName>
    </submittedName>
</protein>
<organism evidence="2 3">
    <name type="scientific">Lymnaea stagnalis</name>
    <name type="common">Great pond snail</name>
    <name type="synonym">Helix stagnalis</name>
    <dbReference type="NCBI Taxonomy" id="6523"/>
    <lineage>
        <taxon>Eukaryota</taxon>
        <taxon>Metazoa</taxon>
        <taxon>Spiralia</taxon>
        <taxon>Lophotrochozoa</taxon>
        <taxon>Mollusca</taxon>
        <taxon>Gastropoda</taxon>
        <taxon>Heterobranchia</taxon>
        <taxon>Euthyneura</taxon>
        <taxon>Panpulmonata</taxon>
        <taxon>Hygrophila</taxon>
        <taxon>Lymnaeoidea</taxon>
        <taxon>Lymnaeidae</taxon>
        <taxon>Lymnaea</taxon>
    </lineage>
</organism>
<dbReference type="EMBL" id="CAXITT010000052">
    <property type="protein sequence ID" value="CAL1529640.1"/>
    <property type="molecule type" value="Genomic_DNA"/>
</dbReference>
<dbReference type="Proteomes" id="UP001497497">
    <property type="component" value="Unassembled WGS sequence"/>
</dbReference>
<gene>
    <name evidence="2" type="ORF">GSLYS_00003795001</name>
</gene>
<keyword evidence="3" id="KW-1185">Reference proteome</keyword>
<feature type="region of interest" description="Disordered" evidence="1">
    <location>
        <begin position="57"/>
        <end position="116"/>
    </location>
</feature>
<dbReference type="AlphaFoldDB" id="A0AAV2H7I8"/>
<comment type="caution">
    <text evidence="2">The sequence shown here is derived from an EMBL/GenBank/DDBJ whole genome shotgun (WGS) entry which is preliminary data.</text>
</comment>
<reference evidence="2 3" key="1">
    <citation type="submission" date="2024-04" db="EMBL/GenBank/DDBJ databases">
        <authorList>
            <consortium name="Genoscope - CEA"/>
            <person name="William W."/>
        </authorList>
    </citation>
    <scope>NUCLEOTIDE SEQUENCE [LARGE SCALE GENOMIC DNA]</scope>
</reference>
<feature type="non-terminal residue" evidence="2">
    <location>
        <position position="1"/>
    </location>
</feature>
<evidence type="ECO:0000313" key="3">
    <source>
        <dbReference type="Proteomes" id="UP001497497"/>
    </source>
</evidence>
<feature type="region of interest" description="Disordered" evidence="1">
    <location>
        <begin position="1"/>
        <end position="20"/>
    </location>
</feature>
<sequence length="116" mass="12661">KTQSAYQLLNTPQADGSHQCFTSPNTYDAGRSHIYTEDLANLTTVIKSDKYILEKSNTAPSHWDGAGSSDWRNPKRARGQKGNHKLNSKKVQFSDEVTDNGGDSLLPEGHAVGEDG</sequence>
<evidence type="ECO:0000256" key="1">
    <source>
        <dbReference type="SAM" id="MobiDB-lite"/>
    </source>
</evidence>
<evidence type="ECO:0000313" key="2">
    <source>
        <dbReference type="EMBL" id="CAL1529640.1"/>
    </source>
</evidence>
<proteinExistence type="predicted"/>
<feature type="non-terminal residue" evidence="2">
    <location>
        <position position="116"/>
    </location>
</feature>
<name>A0AAV2H7I8_LYMST</name>
<feature type="compositionally biased region" description="Basic residues" evidence="1">
    <location>
        <begin position="74"/>
        <end position="88"/>
    </location>
</feature>
<accession>A0AAV2H7I8</accession>